<sequence length="223" mass="25437">MIERNKLLEVFNFRYACKRFNPTQKISQEDFGVILESARLSPSSFGFEPWRFLVLNDRALKNALKPVCWGGENALDNASEFVVILARKKVDLVADSAYIQYMVEEVQKLPSEIQKIKKEFFHRFLAEEFALLKDDRKIFDWAGKQCYIALANMLTTAAALGIDSCAIEGFNEEGANKILSDAGIMDTTHFGVCVMVAFGYRDNDKNANRPKSRQNLEKIVQYI</sequence>
<evidence type="ECO:0000256" key="1">
    <source>
        <dbReference type="ARBA" id="ARBA00001917"/>
    </source>
</evidence>
<dbReference type="RefSeq" id="WP_108911296.1">
    <property type="nucleotide sequence ID" value="NZ_CP021886.1"/>
</dbReference>
<evidence type="ECO:0000256" key="5">
    <source>
        <dbReference type="ARBA" id="ARBA00022857"/>
    </source>
</evidence>
<dbReference type="InterPro" id="IPR029479">
    <property type="entry name" value="Nitroreductase"/>
</dbReference>
<evidence type="ECO:0000259" key="8">
    <source>
        <dbReference type="Pfam" id="PF00881"/>
    </source>
</evidence>
<dbReference type="SUPFAM" id="SSF55469">
    <property type="entry name" value="FMN-dependent nitroreductase-like"/>
    <property type="match status" value="1"/>
</dbReference>
<dbReference type="EMBL" id="CP021886">
    <property type="protein sequence ID" value="AWI34482.1"/>
    <property type="molecule type" value="Genomic_DNA"/>
</dbReference>
<keyword evidence="6" id="KW-0560">Oxidoreductase</keyword>
<evidence type="ECO:0000256" key="4">
    <source>
        <dbReference type="ARBA" id="ARBA00022643"/>
    </source>
</evidence>
<reference evidence="9 10" key="1">
    <citation type="submission" date="2017-06" db="EMBL/GenBank/DDBJ databases">
        <title>Complete genome of Helicobacter apodemus.</title>
        <authorList>
            <person name="Cho S."/>
        </authorList>
    </citation>
    <scope>NUCLEOTIDE SEQUENCE [LARGE SCALE GENOMIC DNA]</scope>
    <source>
        <strain evidence="10">SNUVETPUB-15-01</strain>
    </source>
</reference>
<name>A0A2U8FE32_9HELI</name>
<accession>A0A2U8FE32</accession>
<keyword evidence="7" id="KW-0520">NAD</keyword>
<comment type="cofactor">
    <cofactor evidence="1">
        <name>FMN</name>
        <dbReference type="ChEBI" id="CHEBI:58210"/>
    </cofactor>
</comment>
<dbReference type="PANTHER" id="PTHR23026">
    <property type="entry name" value="NADPH NITROREDUCTASE"/>
    <property type="match status" value="1"/>
</dbReference>
<dbReference type="AlphaFoldDB" id="A0A2U8FE32"/>
<dbReference type="KEGG" id="had:CDV25_06690"/>
<feature type="domain" description="Nitroreductase" evidence="8">
    <location>
        <begin position="14"/>
        <end position="200"/>
    </location>
</feature>
<evidence type="ECO:0000313" key="10">
    <source>
        <dbReference type="Proteomes" id="UP000244890"/>
    </source>
</evidence>
<dbReference type="OrthoDB" id="9809288at2"/>
<dbReference type="InterPro" id="IPR050627">
    <property type="entry name" value="Nitroreductase/BluB"/>
</dbReference>
<evidence type="ECO:0000313" key="9">
    <source>
        <dbReference type="EMBL" id="AWI34482.1"/>
    </source>
</evidence>
<dbReference type="InterPro" id="IPR033878">
    <property type="entry name" value="NfsB-like"/>
</dbReference>
<dbReference type="GO" id="GO:0046256">
    <property type="term" value="P:2,4,6-trinitrotoluene catabolic process"/>
    <property type="evidence" value="ECO:0007669"/>
    <property type="project" value="TreeGrafter"/>
</dbReference>
<dbReference type="CDD" id="cd02149">
    <property type="entry name" value="NfsB-like"/>
    <property type="match status" value="1"/>
</dbReference>
<gene>
    <name evidence="9" type="ORF">CDV25_06690</name>
</gene>
<dbReference type="GO" id="GO:0005829">
    <property type="term" value="C:cytosol"/>
    <property type="evidence" value="ECO:0007669"/>
    <property type="project" value="TreeGrafter"/>
</dbReference>
<protein>
    <submittedName>
        <fullName evidence="9">NAD(P)H-dependent oxidoreductase</fullName>
    </submittedName>
</protein>
<dbReference type="InterPro" id="IPR000415">
    <property type="entry name" value="Nitroreductase-like"/>
</dbReference>
<dbReference type="GO" id="GO:0046857">
    <property type="term" value="F:oxidoreductase activity, acting on other nitrogenous compounds as donors, with NAD or NADP as acceptor"/>
    <property type="evidence" value="ECO:0007669"/>
    <property type="project" value="TreeGrafter"/>
</dbReference>
<dbReference type="Pfam" id="PF00881">
    <property type="entry name" value="Nitroreductase"/>
    <property type="match status" value="1"/>
</dbReference>
<evidence type="ECO:0000256" key="6">
    <source>
        <dbReference type="ARBA" id="ARBA00023002"/>
    </source>
</evidence>
<keyword evidence="4" id="KW-0288">FMN</keyword>
<dbReference type="Gene3D" id="3.40.109.10">
    <property type="entry name" value="NADH Oxidase"/>
    <property type="match status" value="1"/>
</dbReference>
<keyword evidence="3" id="KW-0285">Flavoprotein</keyword>
<comment type="similarity">
    <text evidence="2">Belongs to the nitroreductase family.</text>
</comment>
<proteinExistence type="inferred from homology"/>
<evidence type="ECO:0000256" key="3">
    <source>
        <dbReference type="ARBA" id="ARBA00022630"/>
    </source>
</evidence>
<dbReference type="PANTHER" id="PTHR23026:SF125">
    <property type="entry name" value="OXYGEN-INSENSITIVE NAD(P)H NITROREDUCTASE"/>
    <property type="match status" value="1"/>
</dbReference>
<evidence type="ECO:0000256" key="7">
    <source>
        <dbReference type="ARBA" id="ARBA00023027"/>
    </source>
</evidence>
<keyword evidence="5" id="KW-0521">NADP</keyword>
<organism evidence="9 10">
    <name type="scientific">Helicobacter apodemus</name>
    <dbReference type="NCBI Taxonomy" id="135569"/>
    <lineage>
        <taxon>Bacteria</taxon>
        <taxon>Pseudomonadati</taxon>
        <taxon>Campylobacterota</taxon>
        <taxon>Epsilonproteobacteria</taxon>
        <taxon>Campylobacterales</taxon>
        <taxon>Helicobacteraceae</taxon>
        <taxon>Helicobacter</taxon>
    </lineage>
</organism>
<evidence type="ECO:0000256" key="2">
    <source>
        <dbReference type="ARBA" id="ARBA00007118"/>
    </source>
</evidence>
<dbReference type="Proteomes" id="UP000244890">
    <property type="component" value="Chromosome"/>
</dbReference>